<dbReference type="InterPro" id="IPR002745">
    <property type="entry name" value="Ptrans_KptA/Tpt1"/>
</dbReference>
<sequence>MRTASLVNYSGFRFLQSCINGLLQLPRTSSTPFSLQSSFRILTIMDSHKNPTSSFSGFAPSKHSHGRGRGFNARGNSERSSSLGGGYGKDKVDALGRLLVRILRHMASELNLNMRSDGFVKVQDLLKLHLKTFANIPLRLHTVDDIKEAVRKDNKQRLSLLEESGELWVRANQGHSIETVETESLLKPIISAEEVPVCVHGTYKKDLQSILEQGLKRMRRLHVHFSCGLPTDGGVISGMRRDVNMLIFLDVKKALEEGMKLYISENKVILTEGFDGVVQPLYRTLHNKPKPYIPLFLKSRQWLCHFL</sequence>
<dbReference type="EMBL" id="CAMAPF010000033">
    <property type="protein sequence ID" value="CAH9079692.1"/>
    <property type="molecule type" value="Genomic_DNA"/>
</dbReference>
<dbReference type="SUPFAM" id="SSF56399">
    <property type="entry name" value="ADP-ribosylation"/>
    <property type="match status" value="1"/>
</dbReference>
<keyword evidence="9" id="KW-1185">Reference proteome</keyword>
<dbReference type="GO" id="GO:0000215">
    <property type="term" value="F:tRNA 2'-phosphotransferase activity"/>
    <property type="evidence" value="ECO:0007669"/>
    <property type="project" value="UniProtKB-EC"/>
</dbReference>
<comment type="function">
    <text evidence="1">Catalyzes the last step of tRNA splicing, the transfer of the splice junction 2'-phosphate from ligated tRNA to NAD to produce ADP-ribose 1''-2'' cyclic phosphate.</text>
</comment>
<proteinExistence type="inferred from homology"/>
<dbReference type="InterPro" id="IPR042081">
    <property type="entry name" value="RNA_2'-PTrans_C"/>
</dbReference>
<dbReference type="Pfam" id="PF01885">
    <property type="entry name" value="PTS_2-RNA"/>
    <property type="match status" value="1"/>
</dbReference>
<evidence type="ECO:0000256" key="6">
    <source>
        <dbReference type="ARBA" id="ARBA00047949"/>
    </source>
</evidence>
<keyword evidence="5" id="KW-0520">NAD</keyword>
<accession>A0AAV0CKB3</accession>
<dbReference type="EC" id="2.7.1.160" evidence="3"/>
<evidence type="ECO:0000256" key="4">
    <source>
        <dbReference type="ARBA" id="ARBA00022679"/>
    </source>
</evidence>
<organism evidence="8 9">
    <name type="scientific">Cuscuta epithymum</name>
    <dbReference type="NCBI Taxonomy" id="186058"/>
    <lineage>
        <taxon>Eukaryota</taxon>
        <taxon>Viridiplantae</taxon>
        <taxon>Streptophyta</taxon>
        <taxon>Embryophyta</taxon>
        <taxon>Tracheophyta</taxon>
        <taxon>Spermatophyta</taxon>
        <taxon>Magnoliopsida</taxon>
        <taxon>eudicotyledons</taxon>
        <taxon>Gunneridae</taxon>
        <taxon>Pentapetalae</taxon>
        <taxon>asterids</taxon>
        <taxon>lamiids</taxon>
        <taxon>Solanales</taxon>
        <taxon>Convolvulaceae</taxon>
        <taxon>Cuscuteae</taxon>
        <taxon>Cuscuta</taxon>
        <taxon>Cuscuta subgen. Cuscuta</taxon>
    </lineage>
</organism>
<evidence type="ECO:0000256" key="1">
    <source>
        <dbReference type="ARBA" id="ARBA00003343"/>
    </source>
</evidence>
<reference evidence="8" key="1">
    <citation type="submission" date="2022-07" db="EMBL/GenBank/DDBJ databases">
        <authorList>
            <person name="Macas J."/>
            <person name="Novak P."/>
            <person name="Neumann P."/>
        </authorList>
    </citation>
    <scope>NUCLEOTIDE SEQUENCE</scope>
</reference>
<protein>
    <recommendedName>
        <fullName evidence="3">2'-phosphotransferase</fullName>
        <ecNumber evidence="3">2.7.1.160</ecNumber>
    </recommendedName>
</protein>
<evidence type="ECO:0000256" key="3">
    <source>
        <dbReference type="ARBA" id="ARBA00012007"/>
    </source>
</evidence>
<name>A0AAV0CKB3_9ASTE</name>
<dbReference type="GO" id="GO:0006388">
    <property type="term" value="P:tRNA splicing, via endonucleolytic cleavage and ligation"/>
    <property type="evidence" value="ECO:0007669"/>
    <property type="project" value="TreeGrafter"/>
</dbReference>
<dbReference type="Gene3D" id="3.20.170.30">
    <property type="match status" value="1"/>
</dbReference>
<evidence type="ECO:0000313" key="8">
    <source>
        <dbReference type="EMBL" id="CAH9079692.1"/>
    </source>
</evidence>
<evidence type="ECO:0000256" key="7">
    <source>
        <dbReference type="SAM" id="MobiDB-lite"/>
    </source>
</evidence>
<dbReference type="Proteomes" id="UP001152523">
    <property type="component" value="Unassembled WGS sequence"/>
</dbReference>
<dbReference type="PANTHER" id="PTHR12684">
    <property type="entry name" value="PUTATIVE PHOSPHOTRANSFERASE"/>
    <property type="match status" value="1"/>
</dbReference>
<comment type="catalytic activity">
    <reaction evidence="6">
        <text>2'-phospho-[ligated tRNA] + NAD(+) = mature tRNA + ADP-alpha-D-ribose 1'',2''-cyclic phosphate + nicotinamide</text>
        <dbReference type="Rhea" id="RHEA:23324"/>
        <dbReference type="Rhea" id="RHEA-COMP:11106"/>
        <dbReference type="Rhea" id="RHEA-COMP:11107"/>
        <dbReference type="ChEBI" id="CHEBI:17154"/>
        <dbReference type="ChEBI" id="CHEBI:57540"/>
        <dbReference type="ChEBI" id="CHEBI:76596"/>
        <dbReference type="ChEBI" id="CHEBI:82883"/>
        <dbReference type="ChEBI" id="CHEBI:85027"/>
        <dbReference type="EC" id="2.7.1.160"/>
    </reaction>
</comment>
<dbReference type="InterPro" id="IPR042080">
    <property type="entry name" value="RNA_2'-PTrans_N"/>
</dbReference>
<keyword evidence="4" id="KW-0808">Transferase</keyword>
<comment type="similarity">
    <text evidence="2">Belongs to the KptA/TPT1 family.</text>
</comment>
<evidence type="ECO:0000256" key="2">
    <source>
        <dbReference type="ARBA" id="ARBA00009836"/>
    </source>
</evidence>
<evidence type="ECO:0000313" key="9">
    <source>
        <dbReference type="Proteomes" id="UP001152523"/>
    </source>
</evidence>
<dbReference type="AlphaFoldDB" id="A0AAV0CKB3"/>
<comment type="caution">
    <text evidence="8">The sequence shown here is derived from an EMBL/GenBank/DDBJ whole genome shotgun (WGS) entry which is preliminary data.</text>
</comment>
<evidence type="ECO:0000256" key="5">
    <source>
        <dbReference type="ARBA" id="ARBA00023027"/>
    </source>
</evidence>
<gene>
    <name evidence="8" type="ORF">CEPIT_LOCUS7011</name>
</gene>
<dbReference type="PANTHER" id="PTHR12684:SF2">
    <property type="entry name" value="TRNA 2'-PHOSPHOTRANSFERASE 1"/>
    <property type="match status" value="1"/>
</dbReference>
<feature type="region of interest" description="Disordered" evidence="7">
    <location>
        <begin position="53"/>
        <end position="86"/>
    </location>
</feature>
<dbReference type="Gene3D" id="1.10.10.970">
    <property type="entry name" value="RNA 2'-phosphotransferase, Tpt1/KptA family, N-terminal domain"/>
    <property type="match status" value="1"/>
</dbReference>